<dbReference type="SUPFAM" id="SSF50182">
    <property type="entry name" value="Sm-like ribonucleoproteins"/>
    <property type="match status" value="1"/>
</dbReference>
<reference evidence="12 13" key="1">
    <citation type="submission" date="2014-07" db="EMBL/GenBank/DDBJ databases">
        <title>Genome of Chryseobacterium soli DSM 19298.</title>
        <authorList>
            <person name="Stropko S.J."/>
            <person name="Pipes S.E."/>
            <person name="Newman J."/>
        </authorList>
    </citation>
    <scope>NUCLEOTIDE SEQUENCE [LARGE SCALE GENOMIC DNA]</scope>
    <source>
        <strain evidence="12 13">DSM 19298</strain>
    </source>
</reference>
<evidence type="ECO:0000256" key="7">
    <source>
        <dbReference type="SAM" id="Coils"/>
    </source>
</evidence>
<keyword evidence="6 8" id="KW-0472">Membrane</keyword>
<accession>A0A086A1J3</accession>
<evidence type="ECO:0000256" key="5">
    <source>
        <dbReference type="ARBA" id="ARBA00022989"/>
    </source>
</evidence>
<organism evidence="12 13">
    <name type="scientific">Chryseobacterium soli</name>
    <dbReference type="NCBI Taxonomy" id="445961"/>
    <lineage>
        <taxon>Bacteria</taxon>
        <taxon>Pseudomonadati</taxon>
        <taxon>Bacteroidota</taxon>
        <taxon>Flavobacteriia</taxon>
        <taxon>Flavobacteriales</taxon>
        <taxon>Weeksellaceae</taxon>
        <taxon>Chryseobacterium group</taxon>
        <taxon>Chryseobacterium</taxon>
    </lineage>
</organism>
<evidence type="ECO:0000256" key="9">
    <source>
        <dbReference type="SAM" id="SignalP"/>
    </source>
</evidence>
<feature type="signal peptide" evidence="9">
    <location>
        <begin position="1"/>
        <end position="21"/>
    </location>
</feature>
<dbReference type="AlphaFoldDB" id="A0A086A1J3"/>
<proteinExistence type="inferred from homology"/>
<dbReference type="EMBL" id="JPRH01000010">
    <property type="protein sequence ID" value="KFF10557.1"/>
    <property type="molecule type" value="Genomic_DNA"/>
</dbReference>
<dbReference type="SUPFAM" id="SSF82861">
    <property type="entry name" value="Mechanosensitive channel protein MscS (YggB), transmembrane region"/>
    <property type="match status" value="1"/>
</dbReference>
<feature type="transmembrane region" description="Helical" evidence="8">
    <location>
        <begin position="442"/>
        <end position="461"/>
    </location>
</feature>
<dbReference type="GO" id="GO:0005886">
    <property type="term" value="C:plasma membrane"/>
    <property type="evidence" value="ECO:0007669"/>
    <property type="project" value="UniProtKB-SubCell"/>
</dbReference>
<dbReference type="Gene3D" id="3.30.70.100">
    <property type="match status" value="1"/>
</dbReference>
<evidence type="ECO:0000256" key="6">
    <source>
        <dbReference type="ARBA" id="ARBA00023136"/>
    </source>
</evidence>
<dbReference type="InterPro" id="IPR023408">
    <property type="entry name" value="MscS_beta-dom_sf"/>
</dbReference>
<name>A0A086A1J3_9FLAO</name>
<dbReference type="InterPro" id="IPR049278">
    <property type="entry name" value="MS_channel_C"/>
</dbReference>
<dbReference type="InterPro" id="IPR006685">
    <property type="entry name" value="MscS_channel_2nd"/>
</dbReference>
<keyword evidence="4 8" id="KW-0812">Transmembrane</keyword>
<feature type="transmembrane region" description="Helical" evidence="8">
    <location>
        <begin position="527"/>
        <end position="554"/>
    </location>
</feature>
<comment type="subcellular location">
    <subcellularLocation>
        <location evidence="1">Cell membrane</location>
        <topology evidence="1">Multi-pass membrane protein</topology>
    </subcellularLocation>
</comment>
<keyword evidence="3" id="KW-1003">Cell membrane</keyword>
<dbReference type="eggNOG" id="COG3264">
    <property type="taxonomic scope" value="Bacteria"/>
</dbReference>
<dbReference type="GO" id="GO:0008381">
    <property type="term" value="F:mechanosensitive monoatomic ion channel activity"/>
    <property type="evidence" value="ECO:0007669"/>
    <property type="project" value="UniProtKB-ARBA"/>
</dbReference>
<evidence type="ECO:0000313" key="13">
    <source>
        <dbReference type="Proteomes" id="UP000028705"/>
    </source>
</evidence>
<feature type="transmembrane region" description="Helical" evidence="8">
    <location>
        <begin position="294"/>
        <end position="312"/>
    </location>
</feature>
<evidence type="ECO:0000256" key="3">
    <source>
        <dbReference type="ARBA" id="ARBA00022475"/>
    </source>
</evidence>
<feature type="transmembrane region" description="Helical" evidence="8">
    <location>
        <begin position="318"/>
        <end position="335"/>
    </location>
</feature>
<dbReference type="PANTHER" id="PTHR30347">
    <property type="entry name" value="POTASSIUM CHANNEL RELATED"/>
    <property type="match status" value="1"/>
</dbReference>
<feature type="transmembrane region" description="Helical" evidence="8">
    <location>
        <begin position="488"/>
        <end position="507"/>
    </location>
</feature>
<dbReference type="InterPro" id="IPR011066">
    <property type="entry name" value="MscS_channel_C_sf"/>
</dbReference>
<dbReference type="PANTHER" id="PTHR30347:SF1">
    <property type="entry name" value="MECHANOSENSITIVE CHANNEL MSCK"/>
    <property type="match status" value="1"/>
</dbReference>
<evidence type="ECO:0000259" key="11">
    <source>
        <dbReference type="Pfam" id="PF21082"/>
    </source>
</evidence>
<dbReference type="Proteomes" id="UP000028705">
    <property type="component" value="Unassembled WGS sequence"/>
</dbReference>
<evidence type="ECO:0000256" key="2">
    <source>
        <dbReference type="ARBA" id="ARBA00008017"/>
    </source>
</evidence>
<feature type="transmembrane region" description="Helical" evidence="8">
    <location>
        <begin position="601"/>
        <end position="629"/>
    </location>
</feature>
<dbReference type="InterPro" id="IPR011014">
    <property type="entry name" value="MscS_channel_TM-2"/>
</dbReference>
<evidence type="ECO:0000256" key="8">
    <source>
        <dbReference type="SAM" id="Phobius"/>
    </source>
</evidence>
<feature type="transmembrane region" description="Helical" evidence="8">
    <location>
        <begin position="342"/>
        <end position="359"/>
    </location>
</feature>
<feature type="coiled-coil region" evidence="7">
    <location>
        <begin position="99"/>
        <end position="140"/>
    </location>
</feature>
<comment type="caution">
    <text evidence="12">The sequence shown here is derived from an EMBL/GenBank/DDBJ whole genome shotgun (WGS) entry which is preliminary data.</text>
</comment>
<keyword evidence="5 8" id="KW-1133">Transmembrane helix</keyword>
<dbReference type="InterPro" id="IPR052702">
    <property type="entry name" value="MscS-like_channel"/>
</dbReference>
<feature type="transmembrane region" description="Helical" evidence="8">
    <location>
        <begin position="254"/>
        <end position="273"/>
    </location>
</feature>
<dbReference type="Pfam" id="PF21082">
    <property type="entry name" value="MS_channel_3rd"/>
    <property type="match status" value="1"/>
</dbReference>
<keyword evidence="7" id="KW-0175">Coiled coil</keyword>
<feature type="transmembrane region" description="Helical" evidence="8">
    <location>
        <begin position="371"/>
        <end position="389"/>
    </location>
</feature>
<feature type="domain" description="Mechanosensitive ion channel MscS" evidence="10">
    <location>
        <begin position="616"/>
        <end position="682"/>
    </location>
</feature>
<keyword evidence="13" id="KW-1185">Reference proteome</keyword>
<dbReference type="Gene3D" id="2.30.30.60">
    <property type="match status" value="1"/>
</dbReference>
<keyword evidence="9" id="KW-0732">Signal</keyword>
<dbReference type="SUPFAM" id="SSF82689">
    <property type="entry name" value="Mechanosensitive channel protein MscS (YggB), C-terminal domain"/>
    <property type="match status" value="1"/>
</dbReference>
<evidence type="ECO:0000259" key="10">
    <source>
        <dbReference type="Pfam" id="PF00924"/>
    </source>
</evidence>
<dbReference type="Gene3D" id="1.10.287.1260">
    <property type="match status" value="1"/>
</dbReference>
<feature type="transmembrane region" description="Helical" evidence="8">
    <location>
        <begin position="574"/>
        <end position="595"/>
    </location>
</feature>
<comment type="similarity">
    <text evidence="2">Belongs to the MscS (TC 1.A.23) family.</text>
</comment>
<sequence length="777" mass="88186">MMLKKIFLSLFVLFAFQLAVAQKKINVKVVQDTLTDLQTPNLVNKIENYKLLIDRNNFLLKKNYDLTGIEKEVPPIEKGISGFKNKFDSLSKNMNIRNLNSIIILLEEATEKLDTYQKKLADYQKKLNDSNTEIDKILVDKDLNISISDSVLNEQVHELLVDAKNLQYQQKKILSSVNFWNSKVSVCMYQTNDLVSDMTYMGIAKKMDMFSAEESSLFSLKTKAYKNSLYTVVTNSLTSSFKIVTIYLKSRTGVIIFTLFIFIGLTFWLNYNLRRIKKQEDSATILSLSNLIKRSMWLSSIFCFLTYMPLFFGNPPMSFLHLFEFARIIVLYFLIAPFINQPFKIVWTGIVIIWTGYAIDDLLLESAYGERMLLLFLGIIMIFICVFLLKSKEKFFRILEESPVARALIIFVLFQIIISVLCNITGRLTLAKTFGITALQCLVYGVVLKVFCRIVIEAIYLQTETFQSSRISEYINFKEIQYRIQRNLWILACMAFFVGFVRSLGYYDLLMKFSSNFFYEERAIGSYKFTLASVLIFFIIIWISSLISGFINFFFGYEKSITEGKRNGLNSMMLLVRLAIYSVGFLIAIAAAGIPLDRISIMLGALGVGIGFGLQNIINNLVSGVIIAFERPIQIGDQIEIGTKAGLVKEIGIRSSKIHSADGADIIVPNGDLLSQHLINWTMQDRRKRIEFIIGVPYDSDLEAARTVIAEELSTNPNISKSSAPGININDFGESSVRLKIHIWVDDLSLASEARTTAMIGTKKALAQVGIVLETAI</sequence>
<feature type="transmembrane region" description="Helical" evidence="8">
    <location>
        <begin position="409"/>
        <end position="430"/>
    </location>
</feature>
<protein>
    <recommendedName>
        <fullName evidence="14">Mechanosensitive ion channel protein</fullName>
    </recommendedName>
</protein>
<gene>
    <name evidence="12" type="ORF">IW15_19660</name>
</gene>
<evidence type="ECO:0008006" key="14">
    <source>
        <dbReference type="Google" id="ProtNLM"/>
    </source>
</evidence>
<feature type="domain" description="Mechanosensitive ion channel MscS C-terminal" evidence="11">
    <location>
        <begin position="690"/>
        <end position="771"/>
    </location>
</feature>
<evidence type="ECO:0000256" key="4">
    <source>
        <dbReference type="ARBA" id="ARBA00022692"/>
    </source>
</evidence>
<dbReference type="STRING" id="445961.IW15_19660"/>
<dbReference type="OrthoDB" id="9809206at2"/>
<dbReference type="InterPro" id="IPR010920">
    <property type="entry name" value="LSM_dom_sf"/>
</dbReference>
<evidence type="ECO:0000313" key="12">
    <source>
        <dbReference type="EMBL" id="KFF10557.1"/>
    </source>
</evidence>
<dbReference type="Pfam" id="PF00924">
    <property type="entry name" value="MS_channel_2nd"/>
    <property type="match status" value="1"/>
</dbReference>
<evidence type="ECO:0000256" key="1">
    <source>
        <dbReference type="ARBA" id="ARBA00004651"/>
    </source>
</evidence>
<feature type="chain" id="PRO_5001801961" description="Mechanosensitive ion channel protein" evidence="9">
    <location>
        <begin position="22"/>
        <end position="777"/>
    </location>
</feature>